<keyword evidence="5" id="KW-1185">Reference proteome</keyword>
<evidence type="ECO:0000256" key="1">
    <source>
        <dbReference type="ARBA" id="ARBA00023002"/>
    </source>
</evidence>
<dbReference type="Pfam" id="PF01408">
    <property type="entry name" value="GFO_IDH_MocA"/>
    <property type="match status" value="1"/>
</dbReference>
<dbReference type="InterPro" id="IPR000683">
    <property type="entry name" value="Gfo/Idh/MocA-like_OxRdtase_N"/>
</dbReference>
<dbReference type="EMBL" id="JBEYBF010000031">
    <property type="protein sequence ID" value="MEU1956003.1"/>
    <property type="molecule type" value="Genomic_DNA"/>
</dbReference>
<dbReference type="Proteomes" id="UP001550628">
    <property type="component" value="Unassembled WGS sequence"/>
</dbReference>
<organism evidence="4 5">
    <name type="scientific">Nocardia rhamnosiphila</name>
    <dbReference type="NCBI Taxonomy" id="426716"/>
    <lineage>
        <taxon>Bacteria</taxon>
        <taxon>Bacillati</taxon>
        <taxon>Actinomycetota</taxon>
        <taxon>Actinomycetes</taxon>
        <taxon>Mycobacteriales</taxon>
        <taxon>Nocardiaceae</taxon>
        <taxon>Nocardia</taxon>
    </lineage>
</organism>
<sequence length="379" mass="40278">MNRPDSSDRALTAAVVGTGWGCLTHVPAIKAAGTQVRTLVGTDPERTRRRAELSEVPDWTTDLDSVLADPGLDIVVVATPPHTHADIVLKAVAAGKHVVCEKPFATNLADAVRMRDAARDQGVIHAVGHEFRWQPHMAATSQAVRGGEIGNPSMITHVRINSILAGPAATAPDWFQNSGSFGGWPNAEIQHVIDELRTAVGEFASVTALEGQVTEHAWDAAETFLVQFTMENGAMGVIQSSVGAFGPMVNTQRLTGTKGSIWTTPEGVVMLHDGTAERIVEPPAHLLNGDGPQLTNAQAAALSGGDTLSTALSGATVRFLRPTQLLHEAFREAVLGRERTAWPPLPTFDDGVANTAVHEAIRRSIATGRPQDVRTIRVG</sequence>
<dbReference type="RefSeq" id="WP_356959398.1">
    <property type="nucleotide sequence ID" value="NZ_JBEYBD010000028.1"/>
</dbReference>
<keyword evidence="1" id="KW-0560">Oxidoreductase</keyword>
<proteinExistence type="predicted"/>
<comment type="caution">
    <text evidence="4">The sequence shown here is derived from an EMBL/GenBank/DDBJ whole genome shotgun (WGS) entry which is preliminary data.</text>
</comment>
<dbReference type="PANTHER" id="PTHR43818">
    <property type="entry name" value="BCDNA.GH03377"/>
    <property type="match status" value="1"/>
</dbReference>
<dbReference type="Gene3D" id="3.30.360.10">
    <property type="entry name" value="Dihydrodipicolinate Reductase, domain 2"/>
    <property type="match status" value="1"/>
</dbReference>
<reference evidence="4 5" key="1">
    <citation type="submission" date="2024-06" db="EMBL/GenBank/DDBJ databases">
        <title>The Natural Products Discovery Center: Release of the First 8490 Sequenced Strains for Exploring Actinobacteria Biosynthetic Diversity.</title>
        <authorList>
            <person name="Kalkreuter E."/>
            <person name="Kautsar S.A."/>
            <person name="Yang D."/>
            <person name="Bader C.D."/>
            <person name="Teijaro C.N."/>
            <person name="Fluegel L."/>
            <person name="Davis C.M."/>
            <person name="Simpson J.R."/>
            <person name="Lauterbach L."/>
            <person name="Steele A.D."/>
            <person name="Gui C."/>
            <person name="Meng S."/>
            <person name="Li G."/>
            <person name="Viehrig K."/>
            <person name="Ye F."/>
            <person name="Su P."/>
            <person name="Kiefer A.F."/>
            <person name="Nichols A."/>
            <person name="Cepeda A.J."/>
            <person name="Yan W."/>
            <person name="Fan B."/>
            <person name="Jiang Y."/>
            <person name="Adhikari A."/>
            <person name="Zheng C.-J."/>
            <person name="Schuster L."/>
            <person name="Cowan T.M."/>
            <person name="Smanski M.J."/>
            <person name="Chevrette M.G."/>
            <person name="De Carvalho L.P.S."/>
            <person name="Shen B."/>
        </authorList>
    </citation>
    <scope>NUCLEOTIDE SEQUENCE [LARGE SCALE GENOMIC DNA]</scope>
    <source>
        <strain evidence="4 5">NPDC019708</strain>
    </source>
</reference>
<dbReference type="InterPro" id="IPR055170">
    <property type="entry name" value="GFO_IDH_MocA-like_dom"/>
</dbReference>
<dbReference type="InterPro" id="IPR036291">
    <property type="entry name" value="NAD(P)-bd_dom_sf"/>
</dbReference>
<dbReference type="Pfam" id="PF22725">
    <property type="entry name" value="GFO_IDH_MocA_C3"/>
    <property type="match status" value="1"/>
</dbReference>
<gene>
    <name evidence="4" type="ORF">ABZ510_29630</name>
</gene>
<dbReference type="SUPFAM" id="SSF55347">
    <property type="entry name" value="Glyceraldehyde-3-phosphate dehydrogenase-like, C-terminal domain"/>
    <property type="match status" value="1"/>
</dbReference>
<feature type="domain" description="Gfo/Idh/MocA-like oxidoreductase N-terminal" evidence="2">
    <location>
        <begin position="13"/>
        <end position="129"/>
    </location>
</feature>
<evidence type="ECO:0000259" key="3">
    <source>
        <dbReference type="Pfam" id="PF22725"/>
    </source>
</evidence>
<dbReference type="PANTHER" id="PTHR43818:SF11">
    <property type="entry name" value="BCDNA.GH03377"/>
    <property type="match status" value="1"/>
</dbReference>
<evidence type="ECO:0000313" key="5">
    <source>
        <dbReference type="Proteomes" id="UP001550628"/>
    </source>
</evidence>
<evidence type="ECO:0000313" key="4">
    <source>
        <dbReference type="EMBL" id="MEU1956003.1"/>
    </source>
</evidence>
<dbReference type="SUPFAM" id="SSF51735">
    <property type="entry name" value="NAD(P)-binding Rossmann-fold domains"/>
    <property type="match status" value="1"/>
</dbReference>
<protein>
    <submittedName>
        <fullName evidence="4">Gfo/Idh/MocA family oxidoreductase</fullName>
    </submittedName>
</protein>
<dbReference type="InterPro" id="IPR050463">
    <property type="entry name" value="Gfo/Idh/MocA_oxidrdct_glycsds"/>
</dbReference>
<accession>A0ABV2WYS1</accession>
<dbReference type="Gene3D" id="3.40.50.720">
    <property type="entry name" value="NAD(P)-binding Rossmann-like Domain"/>
    <property type="match status" value="1"/>
</dbReference>
<evidence type="ECO:0000259" key="2">
    <source>
        <dbReference type="Pfam" id="PF01408"/>
    </source>
</evidence>
<name>A0ABV2WYS1_9NOCA</name>
<feature type="domain" description="GFO/IDH/MocA-like oxidoreductase" evidence="3">
    <location>
        <begin position="140"/>
        <end position="261"/>
    </location>
</feature>